<dbReference type="FunFam" id="1.10.510.10:FF:000481">
    <property type="entry name" value="Asator, isoform D"/>
    <property type="match status" value="1"/>
</dbReference>
<evidence type="ECO:0000313" key="10">
    <source>
        <dbReference type="EnsemblMetazoa" id="XP_038073137.1"/>
    </source>
</evidence>
<keyword evidence="4" id="KW-0418">Kinase</keyword>
<dbReference type="CDD" id="cd14017">
    <property type="entry name" value="STKc_TTBK"/>
    <property type="match status" value="1"/>
</dbReference>
<feature type="region of interest" description="Disordered" evidence="8">
    <location>
        <begin position="1482"/>
        <end position="1702"/>
    </location>
</feature>
<evidence type="ECO:0000256" key="7">
    <source>
        <dbReference type="PROSITE-ProRule" id="PRU10141"/>
    </source>
</evidence>
<feature type="domain" description="Protein kinase" evidence="9">
    <location>
        <begin position="16"/>
        <end position="275"/>
    </location>
</feature>
<dbReference type="Gene3D" id="1.10.510.10">
    <property type="entry name" value="Transferase(Phosphotransferase) domain 1"/>
    <property type="match status" value="1"/>
</dbReference>
<reference evidence="10" key="1">
    <citation type="submission" date="2022-11" db="UniProtKB">
        <authorList>
            <consortium name="EnsemblMetazoa"/>
        </authorList>
    </citation>
    <scope>IDENTIFICATION</scope>
</reference>
<dbReference type="PANTHER" id="PTHR11909">
    <property type="entry name" value="CASEIN KINASE-RELATED"/>
    <property type="match status" value="1"/>
</dbReference>
<feature type="compositionally biased region" description="Basic and acidic residues" evidence="8">
    <location>
        <begin position="1024"/>
        <end position="1049"/>
    </location>
</feature>
<feature type="compositionally biased region" description="Basic residues" evidence="8">
    <location>
        <begin position="437"/>
        <end position="462"/>
    </location>
</feature>
<feature type="region of interest" description="Disordered" evidence="8">
    <location>
        <begin position="352"/>
        <end position="467"/>
    </location>
</feature>
<dbReference type="GeneID" id="119741455"/>
<feature type="compositionally biased region" description="Polar residues" evidence="8">
    <location>
        <begin position="1317"/>
        <end position="1341"/>
    </location>
</feature>
<proteinExistence type="inferred from homology"/>
<evidence type="ECO:0000256" key="2">
    <source>
        <dbReference type="ARBA" id="ARBA00022679"/>
    </source>
</evidence>
<evidence type="ECO:0000256" key="3">
    <source>
        <dbReference type="ARBA" id="ARBA00022741"/>
    </source>
</evidence>
<feature type="region of interest" description="Disordered" evidence="8">
    <location>
        <begin position="665"/>
        <end position="724"/>
    </location>
</feature>
<feature type="region of interest" description="Disordered" evidence="8">
    <location>
        <begin position="947"/>
        <end position="1068"/>
    </location>
</feature>
<evidence type="ECO:0000259" key="9">
    <source>
        <dbReference type="PROSITE" id="PS50011"/>
    </source>
</evidence>
<feature type="compositionally biased region" description="Basic and acidic residues" evidence="8">
    <location>
        <begin position="1755"/>
        <end position="1764"/>
    </location>
</feature>
<evidence type="ECO:0000256" key="4">
    <source>
        <dbReference type="ARBA" id="ARBA00022777"/>
    </source>
</evidence>
<feature type="compositionally biased region" description="Polar residues" evidence="8">
    <location>
        <begin position="1246"/>
        <end position="1257"/>
    </location>
</feature>
<feature type="region of interest" description="Disordered" evidence="8">
    <location>
        <begin position="1735"/>
        <end position="1773"/>
    </location>
</feature>
<dbReference type="OrthoDB" id="5979581at2759"/>
<feature type="compositionally biased region" description="Basic and acidic residues" evidence="8">
    <location>
        <begin position="602"/>
        <end position="618"/>
    </location>
</feature>
<feature type="compositionally biased region" description="Basic and acidic residues" evidence="8">
    <location>
        <begin position="2108"/>
        <end position="2118"/>
    </location>
</feature>
<feature type="compositionally biased region" description="Polar residues" evidence="8">
    <location>
        <begin position="1937"/>
        <end position="1946"/>
    </location>
</feature>
<keyword evidence="2" id="KW-0808">Transferase</keyword>
<dbReference type="FunFam" id="3.30.200.20:FF:000358">
    <property type="entry name" value="Tau tubulin kinase 2b"/>
    <property type="match status" value="1"/>
</dbReference>
<feature type="compositionally biased region" description="Polar residues" evidence="8">
    <location>
        <begin position="1148"/>
        <end position="1161"/>
    </location>
</feature>
<organism evidence="10 11">
    <name type="scientific">Patiria miniata</name>
    <name type="common">Bat star</name>
    <name type="synonym">Asterina miniata</name>
    <dbReference type="NCBI Taxonomy" id="46514"/>
    <lineage>
        <taxon>Eukaryota</taxon>
        <taxon>Metazoa</taxon>
        <taxon>Echinodermata</taxon>
        <taxon>Eleutherozoa</taxon>
        <taxon>Asterozoa</taxon>
        <taxon>Asteroidea</taxon>
        <taxon>Valvatacea</taxon>
        <taxon>Valvatida</taxon>
        <taxon>Asterinidae</taxon>
        <taxon>Patiria</taxon>
    </lineage>
</organism>
<dbReference type="GO" id="GO:0005524">
    <property type="term" value="F:ATP binding"/>
    <property type="evidence" value="ECO:0007669"/>
    <property type="project" value="UniProtKB-UniRule"/>
</dbReference>
<comment type="similarity">
    <text evidence="6">Belongs to the protein kinase superfamily. CK1 Ser/Thr protein kinase family.</text>
</comment>
<evidence type="ECO:0000256" key="8">
    <source>
        <dbReference type="SAM" id="MobiDB-lite"/>
    </source>
</evidence>
<feature type="region of interest" description="Disordered" evidence="8">
    <location>
        <begin position="1841"/>
        <end position="1877"/>
    </location>
</feature>
<dbReference type="RefSeq" id="XP_038073137.1">
    <property type="nucleotide sequence ID" value="XM_038217209.1"/>
</dbReference>
<feature type="compositionally biased region" description="Basic and acidic residues" evidence="8">
    <location>
        <begin position="810"/>
        <end position="835"/>
    </location>
</feature>
<feature type="compositionally biased region" description="Low complexity" evidence="8">
    <location>
        <begin position="1670"/>
        <end position="1680"/>
    </location>
</feature>
<dbReference type="SMART" id="SM00220">
    <property type="entry name" value="S_TKc"/>
    <property type="match status" value="1"/>
</dbReference>
<dbReference type="OMA" id="PRENWCE"/>
<evidence type="ECO:0000256" key="5">
    <source>
        <dbReference type="ARBA" id="ARBA00022840"/>
    </source>
</evidence>
<feature type="region of interest" description="Disordered" evidence="8">
    <location>
        <begin position="1890"/>
        <end position="2191"/>
    </location>
</feature>
<evidence type="ECO:0000256" key="1">
    <source>
        <dbReference type="ARBA" id="ARBA00022527"/>
    </source>
</evidence>
<feature type="compositionally biased region" description="Acidic residues" evidence="8">
    <location>
        <begin position="370"/>
        <end position="396"/>
    </location>
</feature>
<dbReference type="SUPFAM" id="SSF56112">
    <property type="entry name" value="Protein kinase-like (PK-like)"/>
    <property type="match status" value="1"/>
</dbReference>
<name>A0A914BCH3_PATMI</name>
<dbReference type="GO" id="GO:0004674">
    <property type="term" value="F:protein serine/threonine kinase activity"/>
    <property type="evidence" value="ECO:0007669"/>
    <property type="project" value="UniProtKB-KW"/>
</dbReference>
<dbReference type="InterPro" id="IPR000719">
    <property type="entry name" value="Prot_kinase_dom"/>
</dbReference>
<feature type="compositionally biased region" description="Basic and acidic residues" evidence="8">
    <location>
        <begin position="1532"/>
        <end position="1546"/>
    </location>
</feature>
<feature type="compositionally biased region" description="Polar residues" evidence="8">
    <location>
        <begin position="1010"/>
        <end position="1021"/>
    </location>
</feature>
<dbReference type="Pfam" id="PF00069">
    <property type="entry name" value="Pkinase"/>
    <property type="match status" value="1"/>
</dbReference>
<dbReference type="PROSITE" id="PS00107">
    <property type="entry name" value="PROTEIN_KINASE_ATP"/>
    <property type="match status" value="1"/>
</dbReference>
<feature type="compositionally biased region" description="Polar residues" evidence="8">
    <location>
        <begin position="1293"/>
        <end position="1307"/>
    </location>
</feature>
<dbReference type="InterPro" id="IPR017441">
    <property type="entry name" value="Protein_kinase_ATP_BS"/>
</dbReference>
<sequence length="2191" mass="241145">MSEDLVHPGAIVKDRWKVTRKVGGGGFGEIYEAQDQVLEEAVALKLESALQPKQVLKMEVAVLKKLQGKDHVCKFIGCGRNDQFNYVVMSLQGSNLAELRRSQPRGTFSMTTTLRLGVQILEGIESIHDVGFLHRDIKPSNFAMGRLSSNCRKVYMLDFGLSRQYTNSQGQVRTPRPVAGFRGTVRYASVNAHKNKEMGRHDDLWSLFYMVVEFVIGQLPWRKIKDKEQVGLMKEKHDHRSMLKHMPSEFKQFLEHIQGLQYQDKPDYKFLHSLLDRCMNRKGIKETDPYDWEKIYADGSQTTTTASLSPAKEPKQGVPDVPPANTDIVLEENISFHDNMKEAQVEVQRINAADAPEKVDESQEKRDAEKEIDEEDEEEEEEEEDGEANENAEENEIAGSEREGDSPEQEGGSRVEGREPQEGEVVLDNKENEKRDVHKKCKRAMSKRRRMLHRRQKPKRLRTHDSHAILEGEVSTFREGFGVSERDPSLLEENLVPGLNSKLLPVRSFAEPVQQVQLPPEAQCGAEGKLTMKTIPCIKDTKPPPWRTSTPPLVGATMQKQDNLNRPKSSANELRPSAITRLQETERDRSKSVPETDSGDAFQHDGSLDEVDKDKLTRSPESVTRIPRPSHPDHAAKEPQVFAAVVPREMRIGIENPPIIKVSTEHAGVEQNPEQIAIPRKSASPGRPTTPPQELLKPVAVTIGAQSHDRQTGKKPVAVSHKQAGACHVRVETEKRDKQVTKAALANLEVTEDTQTGLQIPQGPITEALAKSKEPVQQQSTERFNVPADSDKPTKLPEPKEQIVQPVKKPKPELQAKPVESVEKDSTEQTTKAEEEPVPVPQEELFINEPLPNLAHEPTEENTTIQKRADLDDVVLNIPLDIDKITEHVDLQNLAEQKEKVADVPVKNTGELVKNHDKAISASSPSLSIDKGPATPARAAMEQLLGAFSWDEPEPPKEESKTVAIPKENSVEKQALKNGRNEKSLQEELRAARLSAREEANASPKPNKAFGNQSDVITGSATLRDGKLDLELPDDKDRQNLQQRLRLESDNLDSGPLTPFSLEEDGTAVKPVRDGWAVEGEKQMEEHEIHERSISSIEHSSKEAPIKSPSMDREEMENILNGFDGTVKIQTDHCTGKSENLAIKPAAETQTSPKGTRTNTAVRVKVSPGEDKEHKRKGRSGHRSSENARSATPKTDESETVSGGSGRSERKGRGPVRARQLPSIPTPKKEVPAAEGTSATPVMKQESPTSGQPSGSPLQRKGSLGKTRKLPAVPKILLQNKLGNRLRLEKSPNRTTGTSVEDNQQRSSKNKGRQRKASNPTSDAIDDSSFQSENVQSIQLRKNQEFKVTVQSPPPSTSKEPIREPEIKVVSVEPSCTFAIMESLSQEDCVMNADISECATQQQEPSFFLDMSASVRKEEPAKTELPIKQTDPIIAGSHTNKDSNVARATMKAPNLMVFTKKPIIKKQLTGNVIYTKTEFQDKAGTPASPKTIGSAKSVEESRLPPSKGAGAIPSKPVSGTDTPLNDVGNAQKGDKYENKIVNDVRKVSIASSNSTEWNSNGSCTSTLKDSQAGPATPTVLSRAEKAQESVSTSTPKTAVMNSAKASLDNQTTQQVEAASSTVIAEQQKGSNPNVLPEVRVYEPSINGDVTGNRPTDLTLHQCTSPPPLSSPRESPRTPLLFSEDEDQAREDQAKNGAKKMADAATENALTRLKEGLLAHSRQGYQKIVKSLSDEQIAKKAKGRQEGEQKMGSFKEPARQGHEDGLSPLSRSRTVSFNKDLNVDGVSRASTLDSDLDLGEIDRAGSPTSPKAGLSPLALRRLRHKTDPDFASLRAAFARKQANQIQAMEDAKDDDQADVFVNPQRRSSSSSLHKASDRLAALKAAEEAHLMSYLHGDPEKRKRRRMKSSSSGEHISSVDEESFTDSLASHGRLEDGQPSESSFSQSRLAWEALTPRQRRRREKLASTRSQGPHSGNSQSGLPPTSPRNVSPTHHSHQGGKPSIQERLGAAAAPSSLHIASQNNPEMSHSSSRSHKSKSQDTEAKAGGRASAAQGHSDRHRIHQEERASRHRDRQKRHIQPSPRDTDGAATTTSVSLPEDASPVVTPRDTPSDTPRDVFGDKPVLAVRKGLIEDSQSSSGTGSSQGNIQPKPPMRPPEKAVFAGRRRRYRVVPSDVASLPDTGDERDPFDNLQ</sequence>
<evidence type="ECO:0000313" key="11">
    <source>
        <dbReference type="Proteomes" id="UP000887568"/>
    </source>
</evidence>
<dbReference type="InterPro" id="IPR047916">
    <property type="entry name" value="TTBK_Asator-like_STKc"/>
</dbReference>
<dbReference type="Proteomes" id="UP000887568">
    <property type="component" value="Unplaced"/>
</dbReference>
<dbReference type="InterPro" id="IPR050235">
    <property type="entry name" value="CK1_Ser-Thr_kinase"/>
</dbReference>
<feature type="region of interest" description="Disordered" evidence="8">
    <location>
        <begin position="1797"/>
        <end position="1816"/>
    </location>
</feature>
<keyword evidence="5 7" id="KW-0067">ATP-binding</keyword>
<feature type="compositionally biased region" description="Polar residues" evidence="8">
    <location>
        <begin position="2016"/>
        <end position="2025"/>
    </location>
</feature>
<dbReference type="EnsemblMetazoa" id="XM_038217209.1">
    <property type="protein sequence ID" value="XP_038073137.1"/>
    <property type="gene ID" value="LOC119741455"/>
</dbReference>
<feature type="compositionally biased region" description="Basic and acidic residues" evidence="8">
    <location>
        <begin position="399"/>
        <end position="436"/>
    </location>
</feature>
<feature type="compositionally biased region" description="Polar residues" evidence="8">
    <location>
        <begin position="1965"/>
        <end position="1991"/>
    </location>
</feature>
<feature type="compositionally biased region" description="Basic and acidic residues" evidence="8">
    <location>
        <begin position="2181"/>
        <end position="2191"/>
    </location>
</feature>
<accession>A0A914BCH3</accession>
<feature type="compositionally biased region" description="Basic and acidic residues" evidence="8">
    <location>
        <begin position="789"/>
        <end position="801"/>
    </location>
</feature>
<dbReference type="GO" id="GO:0015630">
    <property type="term" value="C:microtubule cytoskeleton"/>
    <property type="evidence" value="ECO:0007669"/>
    <property type="project" value="UniProtKB-ARBA"/>
</dbReference>
<feature type="compositionally biased region" description="Polar residues" evidence="8">
    <location>
        <begin position="1588"/>
        <end position="1633"/>
    </location>
</feature>
<keyword evidence="1" id="KW-0723">Serine/threonine-protein kinase</keyword>
<feature type="compositionally biased region" description="Polar residues" evidence="8">
    <location>
        <begin position="1549"/>
        <end position="1569"/>
    </location>
</feature>
<feature type="region of interest" description="Disordered" evidence="8">
    <location>
        <begin position="1080"/>
        <end position="1112"/>
    </location>
</feature>
<feature type="compositionally biased region" description="Basic and acidic residues" evidence="8">
    <location>
        <begin position="583"/>
        <end position="594"/>
    </location>
</feature>
<dbReference type="InterPro" id="IPR011009">
    <property type="entry name" value="Kinase-like_dom_sf"/>
</dbReference>
<feature type="region of interest" description="Disordered" evidence="8">
    <location>
        <begin position="915"/>
        <end position="935"/>
    </location>
</feature>
<feature type="compositionally biased region" description="Basic and acidic residues" evidence="8">
    <location>
        <begin position="1735"/>
        <end position="1748"/>
    </location>
</feature>
<feature type="compositionally biased region" description="Basic and acidic residues" evidence="8">
    <location>
        <begin position="969"/>
        <end position="1000"/>
    </location>
</feature>
<protein>
    <recommendedName>
        <fullName evidence="9">Protein kinase domain-containing protein</fullName>
    </recommendedName>
</protein>
<keyword evidence="11" id="KW-1185">Reference proteome</keyword>
<dbReference type="PROSITE" id="PS50011">
    <property type="entry name" value="PROTEIN_KINASE_DOM"/>
    <property type="match status" value="1"/>
</dbReference>
<feature type="compositionally biased region" description="Polar residues" evidence="8">
    <location>
        <begin position="558"/>
        <end position="572"/>
    </location>
</feature>
<feature type="region of interest" description="Disordered" evidence="8">
    <location>
        <begin position="767"/>
        <end position="844"/>
    </location>
</feature>
<feature type="compositionally biased region" description="Low complexity" evidence="8">
    <location>
        <begin position="2133"/>
        <end position="2144"/>
    </location>
</feature>
<feature type="region of interest" description="Disordered" evidence="8">
    <location>
        <begin position="536"/>
        <end position="639"/>
    </location>
</feature>
<feature type="binding site" evidence="7">
    <location>
        <position position="45"/>
    </location>
    <ligand>
        <name>ATP</name>
        <dbReference type="ChEBI" id="CHEBI:30616"/>
    </ligand>
</feature>
<feature type="compositionally biased region" description="Basic residues" evidence="8">
    <location>
        <begin position="2067"/>
        <end position="2077"/>
    </location>
</feature>
<feature type="region of interest" description="Disordered" evidence="8">
    <location>
        <begin position="303"/>
        <end position="325"/>
    </location>
</feature>
<feature type="compositionally biased region" description="Basic and acidic residues" evidence="8">
    <location>
        <begin position="355"/>
        <end position="369"/>
    </location>
</feature>
<keyword evidence="3 7" id="KW-0547">Nucleotide-binding</keyword>
<feature type="compositionally biased region" description="Polar residues" evidence="8">
    <location>
        <begin position="1647"/>
        <end position="1662"/>
    </location>
</feature>
<feature type="region of interest" description="Disordered" evidence="8">
    <location>
        <begin position="1136"/>
        <end position="1362"/>
    </location>
</feature>
<evidence type="ECO:0000256" key="6">
    <source>
        <dbReference type="ARBA" id="ARBA00061588"/>
    </source>
</evidence>